<protein>
    <submittedName>
        <fullName evidence="8">Polysaccharide synthesis protein GtrA</fullName>
    </submittedName>
</protein>
<dbReference type="InterPro" id="IPR051401">
    <property type="entry name" value="GtrA_CellWall_Glycosyl"/>
</dbReference>
<keyword evidence="9" id="KW-1185">Reference proteome</keyword>
<comment type="similarity">
    <text evidence="2">Belongs to the GtrA family.</text>
</comment>
<dbReference type="Proteomes" id="UP000251341">
    <property type="component" value="Unassembled WGS sequence"/>
</dbReference>
<evidence type="ECO:0000313" key="9">
    <source>
        <dbReference type="Proteomes" id="UP000251341"/>
    </source>
</evidence>
<evidence type="ECO:0000256" key="2">
    <source>
        <dbReference type="ARBA" id="ARBA00009399"/>
    </source>
</evidence>
<feature type="transmembrane region" description="Helical" evidence="6">
    <location>
        <begin position="29"/>
        <end position="48"/>
    </location>
</feature>
<dbReference type="GO" id="GO:0000271">
    <property type="term" value="P:polysaccharide biosynthetic process"/>
    <property type="evidence" value="ECO:0007669"/>
    <property type="project" value="InterPro"/>
</dbReference>
<evidence type="ECO:0000256" key="6">
    <source>
        <dbReference type="SAM" id="Phobius"/>
    </source>
</evidence>
<evidence type="ECO:0000259" key="7">
    <source>
        <dbReference type="Pfam" id="PF04138"/>
    </source>
</evidence>
<gene>
    <name evidence="8" type="ORF">B9Z44_06410</name>
</gene>
<dbReference type="AlphaFoldDB" id="A0A315ETE8"/>
<proteinExistence type="inferred from homology"/>
<dbReference type="EMBL" id="NESP01000001">
    <property type="protein sequence ID" value="PUE59234.1"/>
    <property type="molecule type" value="Genomic_DNA"/>
</dbReference>
<dbReference type="RefSeq" id="WP_108360440.1">
    <property type="nucleotide sequence ID" value="NZ_NESP01000001.1"/>
</dbReference>
<feature type="domain" description="GtrA/DPMS transmembrane" evidence="7">
    <location>
        <begin position="7"/>
        <end position="119"/>
    </location>
</feature>
<keyword evidence="5 6" id="KW-0472">Membrane</keyword>
<dbReference type="GO" id="GO:0005886">
    <property type="term" value="C:plasma membrane"/>
    <property type="evidence" value="ECO:0007669"/>
    <property type="project" value="TreeGrafter"/>
</dbReference>
<name>A0A315ETE8_9BURK</name>
<feature type="transmembrane region" description="Helical" evidence="6">
    <location>
        <begin position="69"/>
        <end position="90"/>
    </location>
</feature>
<dbReference type="InterPro" id="IPR007267">
    <property type="entry name" value="GtrA_DPMS_TM"/>
</dbReference>
<evidence type="ECO:0000313" key="8">
    <source>
        <dbReference type="EMBL" id="PUE59234.1"/>
    </source>
</evidence>
<organism evidence="8 9">
    <name type="scientific">Limnohabitans curvus</name>
    <dbReference type="NCBI Taxonomy" id="323423"/>
    <lineage>
        <taxon>Bacteria</taxon>
        <taxon>Pseudomonadati</taxon>
        <taxon>Pseudomonadota</taxon>
        <taxon>Betaproteobacteria</taxon>
        <taxon>Burkholderiales</taxon>
        <taxon>Comamonadaceae</taxon>
        <taxon>Limnohabitans</taxon>
    </lineage>
</organism>
<comment type="subcellular location">
    <subcellularLocation>
        <location evidence="1">Membrane</location>
        <topology evidence="1">Multi-pass membrane protein</topology>
    </subcellularLocation>
</comment>
<sequence>MRTGFWFLVVGATAAAVHMAVFMLATPYMWPEVANAAGFCIAFVVSFAGHRFLSFSDAATSLWQSFRRFAATALAGFAANEVMFVALLRGLNLPDWLALFFALVFASAQTFLLSRFWAFRRAR</sequence>
<dbReference type="PANTHER" id="PTHR38459">
    <property type="entry name" value="PROPHAGE BACTOPRENOL-LINKED GLUCOSE TRANSLOCASE HOMOLOG"/>
    <property type="match status" value="1"/>
</dbReference>
<accession>A0A315ETE8</accession>
<comment type="caution">
    <text evidence="8">The sequence shown here is derived from an EMBL/GenBank/DDBJ whole genome shotgun (WGS) entry which is preliminary data.</text>
</comment>
<dbReference type="PANTHER" id="PTHR38459:SF1">
    <property type="entry name" value="PROPHAGE BACTOPRENOL-LINKED GLUCOSE TRANSLOCASE HOMOLOG"/>
    <property type="match status" value="1"/>
</dbReference>
<evidence type="ECO:0000256" key="5">
    <source>
        <dbReference type="ARBA" id="ARBA00023136"/>
    </source>
</evidence>
<evidence type="ECO:0000256" key="1">
    <source>
        <dbReference type="ARBA" id="ARBA00004141"/>
    </source>
</evidence>
<feature type="transmembrane region" description="Helical" evidence="6">
    <location>
        <begin position="96"/>
        <end position="118"/>
    </location>
</feature>
<evidence type="ECO:0000256" key="3">
    <source>
        <dbReference type="ARBA" id="ARBA00022692"/>
    </source>
</evidence>
<keyword evidence="3 6" id="KW-0812">Transmembrane</keyword>
<evidence type="ECO:0000256" key="4">
    <source>
        <dbReference type="ARBA" id="ARBA00022989"/>
    </source>
</evidence>
<keyword evidence="4 6" id="KW-1133">Transmembrane helix</keyword>
<dbReference type="Pfam" id="PF04138">
    <property type="entry name" value="GtrA_DPMS_TM"/>
    <property type="match status" value="1"/>
</dbReference>
<reference evidence="8 9" key="1">
    <citation type="submission" date="2017-04" db="EMBL/GenBank/DDBJ databases">
        <title>Unexpected and diverse lifestyles within the genus Limnohabitans.</title>
        <authorList>
            <person name="Kasalicky V."/>
            <person name="Mehrshad M."/>
            <person name="Andrei S.-A."/>
            <person name="Salcher M."/>
            <person name="Kratochvilova H."/>
            <person name="Simek K."/>
            <person name="Ghai R."/>
        </authorList>
    </citation>
    <scope>NUCLEOTIDE SEQUENCE [LARGE SCALE GENOMIC DNA]</scope>
    <source>
        <strain evidence="8 9">MWH-C5</strain>
    </source>
</reference>